<dbReference type="EMBL" id="CP113520">
    <property type="protein sequence ID" value="WAJ30149.1"/>
    <property type="molecule type" value="Genomic_DNA"/>
</dbReference>
<accession>A0ACD4NT98</accession>
<reference evidence="1" key="1">
    <citation type="submission" date="2022-11" db="EMBL/GenBank/DDBJ databases">
        <title>beta-Carotene-producing bacterium, Jeongeuplla avenae sp. nov., alleviates the salt stress of Arabidopsis seedlings.</title>
        <authorList>
            <person name="Jiang L."/>
            <person name="Lee J."/>
        </authorList>
    </citation>
    <scope>NUCLEOTIDE SEQUENCE</scope>
    <source>
        <strain evidence="1">DY_R2A_6</strain>
    </source>
</reference>
<proteinExistence type="predicted"/>
<dbReference type="Proteomes" id="UP001163223">
    <property type="component" value="Chromosome"/>
</dbReference>
<organism evidence="1 2">
    <name type="scientific">Antarcticirhabdus aurantiaca</name>
    <dbReference type="NCBI Taxonomy" id="2606717"/>
    <lineage>
        <taxon>Bacteria</taxon>
        <taxon>Pseudomonadati</taxon>
        <taxon>Pseudomonadota</taxon>
        <taxon>Alphaproteobacteria</taxon>
        <taxon>Hyphomicrobiales</taxon>
        <taxon>Aurantimonadaceae</taxon>
        <taxon>Antarcticirhabdus</taxon>
    </lineage>
</organism>
<evidence type="ECO:0000313" key="1">
    <source>
        <dbReference type="EMBL" id="WAJ30149.1"/>
    </source>
</evidence>
<protein>
    <submittedName>
        <fullName evidence="1">Prephenate dehydratase</fullName>
        <ecNumber evidence="1">4.2.1.51</ecNumber>
    </submittedName>
</protein>
<dbReference type="EC" id="4.2.1.51" evidence="1"/>
<name>A0ACD4NT98_9HYPH</name>
<keyword evidence="1" id="KW-0456">Lyase</keyword>
<evidence type="ECO:0000313" key="2">
    <source>
        <dbReference type="Proteomes" id="UP001163223"/>
    </source>
</evidence>
<keyword evidence="2" id="KW-1185">Reference proteome</keyword>
<gene>
    <name evidence="1" type="ORF">OXU80_08055</name>
</gene>
<sequence>MTHDPRPIAFQGDLGANSHTAILQKFGDDARVLPCATFEDAFVAVETGEARLAMIPIENTLAGRVADVHHFLPKSGLRIVGEHFLPIHFHLMALPGVSEDEIREIHTHVHALGQCRRLLGEKAETRDPETGRIVMRPRWKGVTAGDTAGAAKLVAERGERWMAALAPRLAASLYGLDILREHVEDEAHNVTRFVVLSPAYAPAERLWAPQDTPGGTVTTFVFRVRNIPAALYKALGGFATNGLNMTKLESYQLGGKFFATQFYADVEGHPDDPALNRALAELRFFAEVEILGVYAAAPDRARLAAADG</sequence>